<comment type="caution">
    <text evidence="1">The sequence shown here is derived from an EMBL/GenBank/DDBJ whole genome shotgun (WGS) entry which is preliminary data.</text>
</comment>
<proteinExistence type="predicted"/>
<reference evidence="1 2" key="1">
    <citation type="submission" date="2019-09" db="EMBL/GenBank/DDBJ databases">
        <title>Genome sequence and assembly of Adhaeribacter sp.</title>
        <authorList>
            <person name="Chhetri G."/>
        </authorList>
    </citation>
    <scope>NUCLEOTIDE SEQUENCE [LARGE SCALE GENOMIC DNA]</scope>
    <source>
        <strain evidence="1 2">DK36</strain>
    </source>
</reference>
<dbReference type="AlphaFoldDB" id="A0A5M6D6X9"/>
<protein>
    <submittedName>
        <fullName evidence="1">Uncharacterized protein</fullName>
    </submittedName>
</protein>
<name>A0A5M6D6X9_9BACT</name>
<evidence type="ECO:0000313" key="1">
    <source>
        <dbReference type="EMBL" id="KAA5542426.1"/>
    </source>
</evidence>
<dbReference type="EMBL" id="VWSF01000017">
    <property type="protein sequence ID" value="KAA5542426.1"/>
    <property type="molecule type" value="Genomic_DNA"/>
</dbReference>
<evidence type="ECO:0000313" key="2">
    <source>
        <dbReference type="Proteomes" id="UP000323426"/>
    </source>
</evidence>
<dbReference type="Proteomes" id="UP000323426">
    <property type="component" value="Unassembled WGS sequence"/>
</dbReference>
<gene>
    <name evidence="1" type="ORF">F0145_18420</name>
</gene>
<keyword evidence="2" id="KW-1185">Reference proteome</keyword>
<accession>A0A5M6D6X9</accession>
<dbReference type="RefSeq" id="WP_150090672.1">
    <property type="nucleotide sequence ID" value="NZ_VWSF01000017.1"/>
</dbReference>
<organism evidence="1 2">
    <name type="scientific">Adhaeribacter rhizoryzae</name>
    <dbReference type="NCBI Taxonomy" id="2607907"/>
    <lineage>
        <taxon>Bacteria</taxon>
        <taxon>Pseudomonadati</taxon>
        <taxon>Bacteroidota</taxon>
        <taxon>Cytophagia</taxon>
        <taxon>Cytophagales</taxon>
        <taxon>Hymenobacteraceae</taxon>
        <taxon>Adhaeribacter</taxon>
    </lineage>
</organism>
<sequence length="175" mass="20615">MEKETLKGTELNRFRDLMKICNDSDKINANVRKEIKQLIQNSPECKEYVQAQEDMYPVALSTRIENMSCSDSFREVMYVKCEELRQELGYSTSNRLEKLAIEQIVLCWFNHHQTEIEHANILSQSPSIELGIYWEKRLAFASRRYTRALELLSKMRKMNLVVQVNNANNQFINSK</sequence>